<dbReference type="GO" id="GO:0008652">
    <property type="term" value="P:amino acid biosynthetic process"/>
    <property type="evidence" value="ECO:0007669"/>
    <property type="project" value="UniProtKB-KW"/>
</dbReference>
<feature type="binding site" evidence="9 11">
    <location>
        <position position="81"/>
    </location>
    <ligand>
        <name>substrate</name>
    </ligand>
</feature>
<feature type="binding site" evidence="9 11">
    <location>
        <position position="75"/>
    </location>
    <ligand>
        <name>substrate</name>
    </ligand>
</feature>
<keyword evidence="14" id="KW-1185">Reference proteome</keyword>
<dbReference type="AlphaFoldDB" id="A0A6L8W745"/>
<dbReference type="HAMAP" id="MF_00169">
    <property type="entry name" value="AroQ"/>
    <property type="match status" value="1"/>
</dbReference>
<dbReference type="UniPathway" id="UPA00053">
    <property type="reaction ID" value="UER00086"/>
</dbReference>
<evidence type="ECO:0000256" key="5">
    <source>
        <dbReference type="ARBA" id="ARBA00011193"/>
    </source>
</evidence>
<feature type="active site" description="Proton donor" evidence="9 10">
    <location>
        <position position="101"/>
    </location>
</feature>
<comment type="caution">
    <text evidence="13">The sequence shown here is derived from an EMBL/GenBank/DDBJ whole genome shotgun (WGS) entry which is preliminary data.</text>
</comment>
<feature type="binding site" evidence="9 11">
    <location>
        <begin position="102"/>
        <end position="103"/>
    </location>
    <ligand>
        <name>substrate</name>
    </ligand>
</feature>
<dbReference type="NCBIfam" id="NF003807">
    <property type="entry name" value="PRK05395.1-4"/>
    <property type="match status" value="1"/>
</dbReference>
<proteinExistence type="inferred from homology"/>
<dbReference type="GO" id="GO:0009073">
    <property type="term" value="P:aromatic amino acid family biosynthetic process"/>
    <property type="evidence" value="ECO:0007669"/>
    <property type="project" value="UniProtKB-KW"/>
</dbReference>
<organism evidence="13 14">
    <name type="scientific">Sneathiella litorea</name>
    <dbReference type="NCBI Taxonomy" id="2606216"/>
    <lineage>
        <taxon>Bacteria</taxon>
        <taxon>Pseudomonadati</taxon>
        <taxon>Pseudomonadota</taxon>
        <taxon>Alphaproteobacteria</taxon>
        <taxon>Sneathiellales</taxon>
        <taxon>Sneathiellaceae</taxon>
        <taxon>Sneathiella</taxon>
    </lineage>
</organism>
<dbReference type="InterPro" id="IPR001874">
    <property type="entry name" value="DHquinase_II"/>
</dbReference>
<dbReference type="EMBL" id="WTUW01000002">
    <property type="protein sequence ID" value="MZR30352.1"/>
    <property type="molecule type" value="Genomic_DNA"/>
</dbReference>
<dbReference type="InterPro" id="IPR036441">
    <property type="entry name" value="DHquinase_II_sf"/>
</dbReference>
<evidence type="ECO:0000256" key="9">
    <source>
        <dbReference type="HAMAP-Rule" id="MF_00169"/>
    </source>
</evidence>
<keyword evidence="7 9" id="KW-0057">Aromatic amino acid biosynthesis</keyword>
<dbReference type="Proteomes" id="UP000476030">
    <property type="component" value="Unassembled WGS sequence"/>
</dbReference>
<dbReference type="Gene3D" id="3.40.50.9100">
    <property type="entry name" value="Dehydroquinase, class II"/>
    <property type="match status" value="1"/>
</dbReference>
<dbReference type="NCBIfam" id="TIGR01088">
    <property type="entry name" value="aroQ"/>
    <property type="match status" value="1"/>
</dbReference>
<evidence type="ECO:0000256" key="10">
    <source>
        <dbReference type="PIRSR" id="PIRSR001399-1"/>
    </source>
</evidence>
<dbReference type="Pfam" id="PF01220">
    <property type="entry name" value="DHquinase_II"/>
    <property type="match status" value="1"/>
</dbReference>
<feature type="active site" description="Proton acceptor" evidence="9 10">
    <location>
        <position position="24"/>
    </location>
</feature>
<name>A0A6L8W745_9PROT</name>
<dbReference type="PIRSF" id="PIRSF001399">
    <property type="entry name" value="DHquinase_II"/>
    <property type="match status" value="1"/>
</dbReference>
<dbReference type="GO" id="GO:0003855">
    <property type="term" value="F:3-dehydroquinate dehydratase activity"/>
    <property type="evidence" value="ECO:0007669"/>
    <property type="project" value="UniProtKB-UniRule"/>
</dbReference>
<evidence type="ECO:0000256" key="6">
    <source>
        <dbReference type="ARBA" id="ARBA00012060"/>
    </source>
</evidence>
<gene>
    <name evidence="9 13" type="primary">aroQ</name>
    <name evidence="13" type="ORF">GQE98_06845</name>
</gene>
<dbReference type="PROSITE" id="PS01029">
    <property type="entry name" value="DEHYDROQUINASE_II"/>
    <property type="match status" value="1"/>
</dbReference>
<dbReference type="SUPFAM" id="SSF52304">
    <property type="entry name" value="Type II 3-dehydroquinate dehydratase"/>
    <property type="match status" value="1"/>
</dbReference>
<dbReference type="RefSeq" id="WP_161314943.1">
    <property type="nucleotide sequence ID" value="NZ_WTUW01000002.1"/>
</dbReference>
<evidence type="ECO:0000256" key="1">
    <source>
        <dbReference type="ARBA" id="ARBA00001864"/>
    </source>
</evidence>
<keyword evidence="8 9" id="KW-0456">Lyase</keyword>
<keyword evidence="9" id="KW-0028">Amino-acid biosynthesis</keyword>
<dbReference type="NCBIfam" id="NF003805">
    <property type="entry name" value="PRK05395.1-2"/>
    <property type="match status" value="1"/>
</dbReference>
<comment type="function">
    <text evidence="2 9">Catalyzes a trans-dehydration via an enolate intermediate.</text>
</comment>
<dbReference type="CDD" id="cd00466">
    <property type="entry name" value="DHQase_II"/>
    <property type="match status" value="1"/>
</dbReference>
<sequence>MGKSVIVINGPNLNLLGKREPEIYGSTTLADIEALTRAHGENIDIETIFFQSNQEGDLVDAIQRAGASHSGIILNAAAYTHTSVALHDAIKACGLPVIEVHLSNIFSREEFRHHSYISSVAAGVICGFGAKGYVLALDALADIID</sequence>
<feature type="site" description="Transition state stabilizer" evidence="9 12">
    <location>
        <position position="19"/>
    </location>
</feature>
<evidence type="ECO:0000256" key="4">
    <source>
        <dbReference type="ARBA" id="ARBA00011037"/>
    </source>
</evidence>
<reference evidence="13 14" key="1">
    <citation type="submission" date="2019-12" db="EMBL/GenBank/DDBJ databases">
        <title>Snethiella sp. nov. sp. isolated from sea sand.</title>
        <authorList>
            <person name="Kim J."/>
            <person name="Jeong S.E."/>
            <person name="Jung H.S."/>
            <person name="Jeon C.O."/>
        </authorList>
    </citation>
    <scope>NUCLEOTIDE SEQUENCE [LARGE SCALE GENOMIC DNA]</scope>
    <source>
        <strain evidence="13 14">DP05</strain>
    </source>
</reference>
<comment type="pathway">
    <text evidence="3 9">Metabolic intermediate biosynthesis; chorismate biosynthesis; chorismate from D-erythrose 4-phosphate and phosphoenolpyruvate: step 3/7.</text>
</comment>
<evidence type="ECO:0000256" key="11">
    <source>
        <dbReference type="PIRSR" id="PIRSR001399-2"/>
    </source>
</evidence>
<evidence type="ECO:0000256" key="3">
    <source>
        <dbReference type="ARBA" id="ARBA00004902"/>
    </source>
</evidence>
<dbReference type="InterPro" id="IPR018509">
    <property type="entry name" value="DHquinase_II_CS"/>
</dbReference>
<evidence type="ECO:0000256" key="2">
    <source>
        <dbReference type="ARBA" id="ARBA00003924"/>
    </source>
</evidence>
<dbReference type="PANTHER" id="PTHR21272">
    <property type="entry name" value="CATABOLIC 3-DEHYDROQUINASE"/>
    <property type="match status" value="1"/>
</dbReference>
<evidence type="ECO:0000313" key="14">
    <source>
        <dbReference type="Proteomes" id="UP000476030"/>
    </source>
</evidence>
<evidence type="ECO:0000256" key="12">
    <source>
        <dbReference type="PIRSR" id="PIRSR001399-3"/>
    </source>
</evidence>
<dbReference type="GO" id="GO:0019631">
    <property type="term" value="P:quinate catabolic process"/>
    <property type="evidence" value="ECO:0007669"/>
    <property type="project" value="TreeGrafter"/>
</dbReference>
<dbReference type="PANTHER" id="PTHR21272:SF3">
    <property type="entry name" value="CATABOLIC 3-DEHYDROQUINASE"/>
    <property type="match status" value="1"/>
</dbReference>
<comment type="catalytic activity">
    <reaction evidence="1 9">
        <text>3-dehydroquinate = 3-dehydroshikimate + H2O</text>
        <dbReference type="Rhea" id="RHEA:21096"/>
        <dbReference type="ChEBI" id="CHEBI:15377"/>
        <dbReference type="ChEBI" id="CHEBI:16630"/>
        <dbReference type="ChEBI" id="CHEBI:32364"/>
        <dbReference type="EC" id="4.2.1.10"/>
    </reaction>
</comment>
<feature type="binding site" evidence="9 11">
    <location>
        <position position="112"/>
    </location>
    <ligand>
        <name>substrate</name>
    </ligand>
</feature>
<protein>
    <recommendedName>
        <fullName evidence="6 9">3-dehydroquinate dehydratase</fullName>
        <shortName evidence="9">3-dehydroquinase</shortName>
        <ecNumber evidence="6 9">4.2.1.10</ecNumber>
    </recommendedName>
    <alternativeName>
        <fullName evidence="9">Type II DHQase</fullName>
    </alternativeName>
</protein>
<dbReference type="NCBIfam" id="NF003806">
    <property type="entry name" value="PRK05395.1-3"/>
    <property type="match status" value="1"/>
</dbReference>
<comment type="subunit">
    <text evidence="5 9">Homododecamer.</text>
</comment>
<evidence type="ECO:0000256" key="8">
    <source>
        <dbReference type="ARBA" id="ARBA00023239"/>
    </source>
</evidence>
<evidence type="ECO:0000313" key="13">
    <source>
        <dbReference type="EMBL" id="MZR30352.1"/>
    </source>
</evidence>
<comment type="similarity">
    <text evidence="4 9">Belongs to the type-II 3-dehydroquinase family.</text>
</comment>
<dbReference type="GO" id="GO:0009423">
    <property type="term" value="P:chorismate biosynthetic process"/>
    <property type="evidence" value="ECO:0007669"/>
    <property type="project" value="UniProtKB-UniRule"/>
</dbReference>
<accession>A0A6L8W745</accession>
<evidence type="ECO:0000256" key="7">
    <source>
        <dbReference type="ARBA" id="ARBA00023141"/>
    </source>
</evidence>
<feature type="binding site" evidence="9 11">
    <location>
        <position position="88"/>
    </location>
    <ligand>
        <name>substrate</name>
    </ligand>
</feature>
<dbReference type="EC" id="4.2.1.10" evidence="6 9"/>